<dbReference type="AlphaFoldDB" id="A0A5B7TVT6"/>
<keyword evidence="3 4" id="KW-0408">Iron</keyword>
<keyword evidence="2 4" id="KW-0479">Metal-binding</keyword>
<dbReference type="SUPFAM" id="SSF46626">
    <property type="entry name" value="Cytochrome c"/>
    <property type="match status" value="1"/>
</dbReference>
<reference evidence="6 7" key="1">
    <citation type="submission" date="2019-05" db="EMBL/GenBank/DDBJ databases">
        <title>Algicella ahnfeltiae gen. nov., sp. nov., a novel marine bacterium of the family Flavobacteriaceae isolated from a red alga.</title>
        <authorList>
            <person name="Nedashkovskaya O.I."/>
            <person name="Kukhlevskiy A.D."/>
            <person name="Kim S.-G."/>
            <person name="Zhukova N.V."/>
            <person name="Mikhailov V.V."/>
        </authorList>
    </citation>
    <scope>NUCLEOTIDE SEQUENCE [LARGE SCALE GENOMIC DNA]</scope>
    <source>
        <strain evidence="6 7">10Alg115</strain>
    </source>
</reference>
<feature type="domain" description="Cytochrome c" evidence="5">
    <location>
        <begin position="40"/>
        <end position="132"/>
    </location>
</feature>
<keyword evidence="1 4" id="KW-0349">Heme</keyword>
<keyword evidence="7" id="KW-1185">Reference proteome</keyword>
<dbReference type="GO" id="GO:0046872">
    <property type="term" value="F:metal ion binding"/>
    <property type="evidence" value="ECO:0007669"/>
    <property type="project" value="UniProtKB-KW"/>
</dbReference>
<evidence type="ECO:0000256" key="1">
    <source>
        <dbReference type="ARBA" id="ARBA00022617"/>
    </source>
</evidence>
<evidence type="ECO:0000259" key="5">
    <source>
        <dbReference type="PROSITE" id="PS51007"/>
    </source>
</evidence>
<dbReference type="EMBL" id="CP040749">
    <property type="protein sequence ID" value="QCX40925.1"/>
    <property type="molecule type" value="Genomic_DNA"/>
</dbReference>
<evidence type="ECO:0000313" key="6">
    <source>
        <dbReference type="EMBL" id="QCX40925.1"/>
    </source>
</evidence>
<dbReference type="PROSITE" id="PS51007">
    <property type="entry name" value="CYTC"/>
    <property type="match status" value="1"/>
</dbReference>
<dbReference type="Proteomes" id="UP000306229">
    <property type="component" value="Chromosome"/>
</dbReference>
<dbReference type="Gene3D" id="1.10.760.10">
    <property type="entry name" value="Cytochrome c-like domain"/>
    <property type="match status" value="1"/>
</dbReference>
<dbReference type="GO" id="GO:0009055">
    <property type="term" value="F:electron transfer activity"/>
    <property type="evidence" value="ECO:0007669"/>
    <property type="project" value="InterPro"/>
</dbReference>
<name>A0A5B7TVT6_9FLAO</name>
<accession>A0A5B7TVT6</accession>
<dbReference type="PROSITE" id="PS51257">
    <property type="entry name" value="PROKAR_LIPOPROTEIN"/>
    <property type="match status" value="1"/>
</dbReference>
<evidence type="ECO:0000256" key="3">
    <source>
        <dbReference type="ARBA" id="ARBA00023004"/>
    </source>
</evidence>
<dbReference type="GO" id="GO:0020037">
    <property type="term" value="F:heme binding"/>
    <property type="evidence" value="ECO:0007669"/>
    <property type="project" value="InterPro"/>
</dbReference>
<sequence length="134" mass="15114">MKNLLPIAVMIIVTLVSCQNKKTKPENNELTAAQDKNLSIQIELGEKLFNENICDACHFKQPSEVGPTIKTIVETYNEQEKSIADFLQGKVEPIVDTDEDQIAIMQMNIDTFVSKLSHLELEAIEVYMENATED</sequence>
<dbReference type="OrthoDB" id="9814063at2"/>
<dbReference type="RefSeq" id="WP_138952284.1">
    <property type="nucleotide sequence ID" value="NZ_CP040749.1"/>
</dbReference>
<evidence type="ECO:0000256" key="2">
    <source>
        <dbReference type="ARBA" id="ARBA00022723"/>
    </source>
</evidence>
<evidence type="ECO:0000313" key="7">
    <source>
        <dbReference type="Proteomes" id="UP000306229"/>
    </source>
</evidence>
<proteinExistence type="predicted"/>
<dbReference type="KEGG" id="fbe:FF125_21655"/>
<dbReference type="InterPro" id="IPR036909">
    <property type="entry name" value="Cyt_c-like_dom_sf"/>
</dbReference>
<evidence type="ECO:0000256" key="4">
    <source>
        <dbReference type="PROSITE-ProRule" id="PRU00433"/>
    </source>
</evidence>
<dbReference type="InterPro" id="IPR009056">
    <property type="entry name" value="Cyt_c-like_dom"/>
</dbReference>
<protein>
    <recommendedName>
        <fullName evidence="5">Cytochrome c domain-containing protein</fullName>
    </recommendedName>
</protein>
<organism evidence="6 7">
    <name type="scientific">Aureibaculum algae</name>
    <dbReference type="NCBI Taxonomy" id="2584122"/>
    <lineage>
        <taxon>Bacteria</taxon>
        <taxon>Pseudomonadati</taxon>
        <taxon>Bacteroidota</taxon>
        <taxon>Flavobacteriia</taxon>
        <taxon>Flavobacteriales</taxon>
        <taxon>Flavobacteriaceae</taxon>
        <taxon>Aureibaculum</taxon>
    </lineage>
</organism>
<gene>
    <name evidence="6" type="ORF">FF125_21655</name>
</gene>